<dbReference type="PANTHER" id="PTHR21600:SF44">
    <property type="entry name" value="RIBOSOMAL LARGE SUBUNIT PSEUDOURIDINE SYNTHASE D"/>
    <property type="match status" value="1"/>
</dbReference>
<protein>
    <submittedName>
        <fullName evidence="2">Putative RNA pseudouridine synthase</fullName>
        <ecNumber evidence="2">5.4.99.-</ecNumber>
    </submittedName>
</protein>
<dbReference type="EC" id="5.4.99.-" evidence="2"/>
<dbReference type="GO" id="GO:0003723">
    <property type="term" value="F:RNA binding"/>
    <property type="evidence" value="ECO:0007669"/>
    <property type="project" value="InterPro"/>
</dbReference>
<organism evidence="2">
    <name type="scientific">bioreactor metagenome</name>
    <dbReference type="NCBI Taxonomy" id="1076179"/>
    <lineage>
        <taxon>unclassified sequences</taxon>
        <taxon>metagenomes</taxon>
        <taxon>ecological metagenomes</taxon>
    </lineage>
</organism>
<name>A0A645DW73_9ZZZZ</name>
<dbReference type="GO" id="GO:0000455">
    <property type="term" value="P:enzyme-directed rRNA pseudouridine synthesis"/>
    <property type="evidence" value="ECO:0007669"/>
    <property type="project" value="TreeGrafter"/>
</dbReference>
<proteinExistence type="inferred from homology"/>
<keyword evidence="2" id="KW-0413">Isomerase</keyword>
<comment type="similarity">
    <text evidence="1">Belongs to the pseudouridine synthase RluA family.</text>
</comment>
<dbReference type="AlphaFoldDB" id="A0A645DW73"/>
<dbReference type="EMBL" id="VSSQ01040338">
    <property type="protein sequence ID" value="MPM93555.1"/>
    <property type="molecule type" value="Genomic_DNA"/>
</dbReference>
<gene>
    <name evidence="2" type="ORF">SDC9_140694</name>
</gene>
<dbReference type="InterPro" id="IPR050188">
    <property type="entry name" value="RluA_PseudoU_synthase"/>
</dbReference>
<dbReference type="PANTHER" id="PTHR21600">
    <property type="entry name" value="MITOCHONDRIAL RNA PSEUDOURIDINE SYNTHASE"/>
    <property type="match status" value="1"/>
</dbReference>
<evidence type="ECO:0000256" key="1">
    <source>
        <dbReference type="ARBA" id="ARBA00010876"/>
    </source>
</evidence>
<dbReference type="GO" id="GO:0009982">
    <property type="term" value="F:pseudouridine synthase activity"/>
    <property type="evidence" value="ECO:0007669"/>
    <property type="project" value="InterPro"/>
</dbReference>
<dbReference type="InterPro" id="IPR020103">
    <property type="entry name" value="PsdUridine_synth_cat_dom_sf"/>
</dbReference>
<dbReference type="Gene3D" id="3.30.2350.10">
    <property type="entry name" value="Pseudouridine synthase"/>
    <property type="match status" value="1"/>
</dbReference>
<comment type="caution">
    <text evidence="2">The sequence shown here is derived from an EMBL/GenBank/DDBJ whole genome shotgun (WGS) entry which is preliminary data.</text>
</comment>
<sequence length="82" mass="9495">MVEASLETGRTHQIRVHMAYLGHPVVGDLVYGYKKQRFKLKGQMLHAKILGFMHPRSGEYVEFSAPLPEYFVNILEKLKHNI</sequence>
<reference evidence="2" key="1">
    <citation type="submission" date="2019-08" db="EMBL/GenBank/DDBJ databases">
        <authorList>
            <person name="Kucharzyk K."/>
            <person name="Murdoch R.W."/>
            <person name="Higgins S."/>
            <person name="Loffler F."/>
        </authorList>
    </citation>
    <scope>NUCLEOTIDE SEQUENCE</scope>
</reference>
<evidence type="ECO:0000313" key="2">
    <source>
        <dbReference type="EMBL" id="MPM93555.1"/>
    </source>
</evidence>
<dbReference type="SUPFAM" id="SSF55120">
    <property type="entry name" value="Pseudouridine synthase"/>
    <property type="match status" value="1"/>
</dbReference>
<accession>A0A645DW73</accession>